<gene>
    <name evidence="1" type="ORF">HMPREF0454_04958</name>
</gene>
<comment type="caution">
    <text evidence="1">The sequence shown here is derived from an EMBL/GenBank/DDBJ whole genome shotgun (WGS) entry which is preliminary data.</text>
</comment>
<dbReference type="AlphaFoldDB" id="G9YEA9"/>
<reference evidence="1 2" key="1">
    <citation type="submission" date="2011-08" db="EMBL/GenBank/DDBJ databases">
        <authorList>
            <person name="Weinstock G."/>
            <person name="Sodergren E."/>
            <person name="Clifton S."/>
            <person name="Fulton L."/>
            <person name="Fulton B."/>
            <person name="Courtney L."/>
            <person name="Fronick C."/>
            <person name="Harrison M."/>
            <person name="Strong C."/>
            <person name="Farmer C."/>
            <person name="Delahaunty K."/>
            <person name="Markovic C."/>
            <person name="Hall O."/>
            <person name="Minx P."/>
            <person name="Tomlinson C."/>
            <person name="Mitreva M."/>
            <person name="Hou S."/>
            <person name="Chen J."/>
            <person name="Wollam A."/>
            <person name="Pepin K.H."/>
            <person name="Johnson M."/>
            <person name="Bhonagiri V."/>
            <person name="Zhang X."/>
            <person name="Suruliraj S."/>
            <person name="Warren W."/>
            <person name="Chinwalla A."/>
            <person name="Mardis E.R."/>
            <person name="Wilson R.K."/>
        </authorList>
    </citation>
    <scope>NUCLEOTIDE SEQUENCE [LARGE SCALE GENOMIC DNA]</scope>
    <source>
        <strain evidence="1 2">ATCC 51873</strain>
    </source>
</reference>
<dbReference type="Proteomes" id="UP000005959">
    <property type="component" value="Unassembled WGS sequence"/>
</dbReference>
<organism evidence="1 2">
    <name type="scientific">Hafnia alvei ATCC 51873</name>
    <dbReference type="NCBI Taxonomy" id="1002364"/>
    <lineage>
        <taxon>Bacteria</taxon>
        <taxon>Pseudomonadati</taxon>
        <taxon>Pseudomonadota</taxon>
        <taxon>Gammaproteobacteria</taxon>
        <taxon>Enterobacterales</taxon>
        <taxon>Hafniaceae</taxon>
        <taxon>Hafnia</taxon>
    </lineage>
</organism>
<evidence type="ECO:0000313" key="1">
    <source>
        <dbReference type="EMBL" id="EHM37496.1"/>
    </source>
</evidence>
<dbReference type="RefSeq" id="WP_004097378.1">
    <property type="nucleotide sequence ID" value="NZ_JH417559.1"/>
</dbReference>
<protein>
    <submittedName>
        <fullName evidence="1">Uncharacterized protein</fullName>
    </submittedName>
</protein>
<accession>G9YEA9</accession>
<proteinExistence type="predicted"/>
<dbReference type="PATRIC" id="fig|1002364.3.peg.4456"/>
<name>G9YEA9_HAFAL</name>
<dbReference type="HOGENOM" id="CLU_923603_0_0_6"/>
<sequence length="297" mass="33093">MNAVESLRKIVVSDLMSLGTIQKTWPTWQLKIQEQCKTSDISHIDVQNIGNHLFDIFKTTSTGRGQSDVSGGGAGWEALVCWYLNLCLLGSRTVVIKSKKANIPTCILKSISVNYGNFPSNTESDLLAITFPLTNELNSEFTGNHKELMEIVNSITEAKFKEVELGIIQCKTNWNDNAQIPMLWDLIYASNGFSVNATVGSGSFSHKTLKKFSYSFVTVPTVKPENFKVNSTAVQRVKSLSGGNYWGLPFKSGIASNLFDIIQRNFSSSHSEYPNGWHLDIVNEIKKMKLDGNYFNL</sequence>
<evidence type="ECO:0000313" key="2">
    <source>
        <dbReference type="Proteomes" id="UP000005959"/>
    </source>
</evidence>
<dbReference type="EMBL" id="AGCI01000118">
    <property type="protein sequence ID" value="EHM37496.1"/>
    <property type="molecule type" value="Genomic_DNA"/>
</dbReference>